<dbReference type="Pfam" id="PF13847">
    <property type="entry name" value="Methyltransf_31"/>
    <property type="match status" value="1"/>
</dbReference>
<dbReference type="InterPro" id="IPR029063">
    <property type="entry name" value="SAM-dependent_MTases_sf"/>
</dbReference>
<feature type="domain" description="Methyltransferase" evidence="6">
    <location>
        <begin position="75"/>
        <end position="135"/>
    </location>
</feature>
<evidence type="ECO:0000313" key="7">
    <source>
        <dbReference type="EMBL" id="MCS4156084.1"/>
    </source>
</evidence>
<keyword evidence="3" id="KW-0949">S-adenosyl-L-methionine</keyword>
<comment type="caution">
    <text evidence="7">The sequence shown here is derived from an EMBL/GenBank/DDBJ whole genome shotgun (WGS) entry which is preliminary data.</text>
</comment>
<accession>A0AAW5P3L0</accession>
<organism evidence="7 8">
    <name type="scientific">Salinibacter ruber</name>
    <dbReference type="NCBI Taxonomy" id="146919"/>
    <lineage>
        <taxon>Bacteria</taxon>
        <taxon>Pseudomonadati</taxon>
        <taxon>Rhodothermota</taxon>
        <taxon>Rhodothermia</taxon>
        <taxon>Rhodothermales</taxon>
        <taxon>Salinibacteraceae</taxon>
        <taxon>Salinibacter</taxon>
    </lineage>
</organism>
<feature type="chain" id="PRO_5043947140" evidence="5">
    <location>
        <begin position="28"/>
        <end position="206"/>
    </location>
</feature>
<name>A0AAW5P3L0_9BACT</name>
<dbReference type="CDD" id="cd02440">
    <property type="entry name" value="AdoMet_MTases"/>
    <property type="match status" value="1"/>
</dbReference>
<dbReference type="GO" id="GO:0016279">
    <property type="term" value="F:protein-lysine N-methyltransferase activity"/>
    <property type="evidence" value="ECO:0007669"/>
    <property type="project" value="InterPro"/>
</dbReference>
<dbReference type="Gene3D" id="3.40.50.150">
    <property type="entry name" value="Vaccinia Virus protein VP39"/>
    <property type="match status" value="1"/>
</dbReference>
<dbReference type="Proteomes" id="UP001155110">
    <property type="component" value="Unassembled WGS sequence"/>
</dbReference>
<dbReference type="InterPro" id="IPR026170">
    <property type="entry name" value="FAM173A/B"/>
</dbReference>
<gene>
    <name evidence="7" type="ORF">GGP99_000015</name>
</gene>
<dbReference type="GO" id="GO:0032259">
    <property type="term" value="P:methylation"/>
    <property type="evidence" value="ECO:0007669"/>
    <property type="project" value="UniProtKB-KW"/>
</dbReference>
<keyword evidence="1 7" id="KW-0489">Methyltransferase</keyword>
<evidence type="ECO:0000256" key="4">
    <source>
        <dbReference type="SAM" id="MobiDB-lite"/>
    </source>
</evidence>
<keyword evidence="5" id="KW-0732">Signal</keyword>
<dbReference type="PANTHER" id="PTHR13610">
    <property type="entry name" value="METHYLTRANSFERASE DOMAIN-CONTAINING PROTEIN"/>
    <property type="match status" value="1"/>
</dbReference>
<feature type="signal peptide" evidence="5">
    <location>
        <begin position="1"/>
        <end position="27"/>
    </location>
</feature>
<reference evidence="7" key="1">
    <citation type="submission" date="2022-08" db="EMBL/GenBank/DDBJ databases">
        <title>Genomic Encyclopedia of Type Strains, Phase V (KMG-V): Genome sequencing to study the core and pangenomes of soil and plant-associated prokaryotes.</title>
        <authorList>
            <person name="Whitman W."/>
        </authorList>
    </citation>
    <scope>NUCLEOTIDE SEQUENCE</scope>
    <source>
        <strain evidence="7">SP3002</strain>
    </source>
</reference>
<proteinExistence type="predicted"/>
<evidence type="ECO:0000256" key="2">
    <source>
        <dbReference type="ARBA" id="ARBA00022679"/>
    </source>
</evidence>
<evidence type="ECO:0000313" key="8">
    <source>
        <dbReference type="Proteomes" id="UP001155110"/>
    </source>
</evidence>
<keyword evidence="2" id="KW-0808">Transferase</keyword>
<dbReference type="RefSeq" id="WP_251941774.1">
    <property type="nucleotide sequence ID" value="NZ_CALTRV010000016.1"/>
</dbReference>
<evidence type="ECO:0000256" key="5">
    <source>
        <dbReference type="SAM" id="SignalP"/>
    </source>
</evidence>
<dbReference type="SUPFAM" id="SSF53335">
    <property type="entry name" value="S-adenosyl-L-methionine-dependent methyltransferases"/>
    <property type="match status" value="1"/>
</dbReference>
<dbReference type="InterPro" id="IPR025714">
    <property type="entry name" value="Methyltranfer_dom"/>
</dbReference>
<protein>
    <submittedName>
        <fullName evidence="7">SAM-dependent methyltransferase</fullName>
    </submittedName>
</protein>
<evidence type="ECO:0000256" key="1">
    <source>
        <dbReference type="ARBA" id="ARBA00022603"/>
    </source>
</evidence>
<dbReference type="AlphaFoldDB" id="A0AAW5P3L0"/>
<evidence type="ECO:0000256" key="3">
    <source>
        <dbReference type="ARBA" id="ARBA00022691"/>
    </source>
</evidence>
<dbReference type="PANTHER" id="PTHR13610:SF11">
    <property type="entry name" value="METHYLTRANSFERASE DOMAIN-CONTAINING PROTEIN"/>
    <property type="match status" value="1"/>
</dbReference>
<sequence length="206" mass="22763">MSRLRFLSVVLLALGLLLGHGPRSGYAQQTDTTEETTIPGLKMPPEQESDVPYVPTPKPVVDRMLELADVDETDVIYDLGSGDGRIVIRAARTHGARGVGIEIDPDLVKKARKNAKEAGVADLVEFRQGDLFEADISEATVVTLYLLPSVNQKLRPILFEQLSPGTPVVSHDFDMGRWAPDRTVDLEGDTVYRWTIPEEIPEDLDE</sequence>
<evidence type="ECO:0000259" key="6">
    <source>
        <dbReference type="Pfam" id="PF13847"/>
    </source>
</evidence>
<dbReference type="EMBL" id="JANTZM010000001">
    <property type="protein sequence ID" value="MCS4156084.1"/>
    <property type="molecule type" value="Genomic_DNA"/>
</dbReference>
<feature type="region of interest" description="Disordered" evidence="4">
    <location>
        <begin position="23"/>
        <end position="54"/>
    </location>
</feature>